<proteinExistence type="predicted"/>
<keyword evidence="8" id="KW-1185">Reference proteome</keyword>
<keyword evidence="5" id="KW-0449">Lipoprotein</keyword>
<dbReference type="PANTHER" id="PTHR41164:SF1">
    <property type="entry name" value="CURLI PRODUCTION ASSEMBLY_TRANSPORT COMPONENT CSGG"/>
    <property type="match status" value="1"/>
</dbReference>
<keyword evidence="2 6" id="KW-0732">Signal</keyword>
<name>A0A6L8W7E4_9PROT</name>
<keyword evidence="3" id="KW-0472">Membrane</keyword>
<evidence type="ECO:0008006" key="9">
    <source>
        <dbReference type="Google" id="ProtNLM"/>
    </source>
</evidence>
<evidence type="ECO:0000313" key="7">
    <source>
        <dbReference type="EMBL" id="MZR31025.1"/>
    </source>
</evidence>
<gene>
    <name evidence="7" type="ORF">GQE98_10315</name>
</gene>
<dbReference type="AlphaFoldDB" id="A0A6L8W7E4"/>
<dbReference type="PROSITE" id="PS51257">
    <property type="entry name" value="PROKAR_LIPOPROTEIN"/>
    <property type="match status" value="1"/>
</dbReference>
<evidence type="ECO:0000256" key="6">
    <source>
        <dbReference type="SAM" id="SignalP"/>
    </source>
</evidence>
<keyword evidence="1" id="KW-1003">Cell membrane</keyword>
<keyword evidence="4" id="KW-0564">Palmitate</keyword>
<evidence type="ECO:0000256" key="5">
    <source>
        <dbReference type="ARBA" id="ARBA00023288"/>
    </source>
</evidence>
<dbReference type="Pfam" id="PF03783">
    <property type="entry name" value="CsgG"/>
    <property type="match status" value="1"/>
</dbReference>
<comment type="caution">
    <text evidence="7">The sequence shown here is derived from an EMBL/GenBank/DDBJ whole genome shotgun (WGS) entry which is preliminary data.</text>
</comment>
<feature type="chain" id="PRO_5026877676" description="Curli production assembly/transport component CsgG" evidence="6">
    <location>
        <begin position="23"/>
        <end position="263"/>
    </location>
</feature>
<dbReference type="Gene3D" id="3.40.50.10610">
    <property type="entry name" value="ABC-type transport auxiliary lipoprotein component"/>
    <property type="match status" value="1"/>
</dbReference>
<dbReference type="GO" id="GO:0030288">
    <property type="term" value="C:outer membrane-bounded periplasmic space"/>
    <property type="evidence" value="ECO:0007669"/>
    <property type="project" value="InterPro"/>
</dbReference>
<dbReference type="EMBL" id="WTUW01000002">
    <property type="protein sequence ID" value="MZR31025.1"/>
    <property type="molecule type" value="Genomic_DNA"/>
</dbReference>
<evidence type="ECO:0000256" key="1">
    <source>
        <dbReference type="ARBA" id="ARBA00022475"/>
    </source>
</evidence>
<dbReference type="PANTHER" id="PTHR41164">
    <property type="entry name" value="CURLI PRODUCTION ASSEMBLY/TRANSPORT COMPONENT CSGG"/>
    <property type="match status" value="1"/>
</dbReference>
<evidence type="ECO:0000313" key="8">
    <source>
        <dbReference type="Proteomes" id="UP000476030"/>
    </source>
</evidence>
<evidence type="ECO:0000256" key="2">
    <source>
        <dbReference type="ARBA" id="ARBA00022729"/>
    </source>
</evidence>
<reference evidence="7 8" key="1">
    <citation type="submission" date="2019-12" db="EMBL/GenBank/DDBJ databases">
        <title>Snethiella sp. nov. sp. isolated from sea sand.</title>
        <authorList>
            <person name="Kim J."/>
            <person name="Jeong S.E."/>
            <person name="Jung H.S."/>
            <person name="Jeon C.O."/>
        </authorList>
    </citation>
    <scope>NUCLEOTIDE SEQUENCE [LARGE SCALE GENOMIC DNA]</scope>
    <source>
        <strain evidence="7 8">DP05</strain>
    </source>
</reference>
<protein>
    <recommendedName>
        <fullName evidence="9">Curli production assembly/transport component CsgG</fullName>
    </recommendedName>
</protein>
<dbReference type="Proteomes" id="UP000476030">
    <property type="component" value="Unassembled WGS sequence"/>
</dbReference>
<feature type="signal peptide" evidence="6">
    <location>
        <begin position="1"/>
        <end position="22"/>
    </location>
</feature>
<sequence length="263" mass="28487">MRPILKCVPLLPIILTGCIATSQENVTLPKGPPVQTVSTPYDRLIACVADKAKLHGVWAVGDIVDATGKFSSEFAGTGKYVSQGAGDMMQTTLIRAQAESVVNRRDPRPVITEIQLGIRDAKQFLLMDYYITGSINTLDFIPGAAAEVTIAGVGPRYRQNRALVGLDLHLTDARSSEVLAAVNISKQIFADEAGFGIGRFFGETLVDIDISGQNREPLQLSLRSMLQFGLYEMLSQLNSDLRADCQQIVESIEGVEDNEASPS</sequence>
<dbReference type="RefSeq" id="WP_161315559.1">
    <property type="nucleotide sequence ID" value="NZ_WTUW01000002.1"/>
</dbReference>
<organism evidence="7 8">
    <name type="scientific">Sneathiella litorea</name>
    <dbReference type="NCBI Taxonomy" id="2606216"/>
    <lineage>
        <taxon>Bacteria</taxon>
        <taxon>Pseudomonadati</taxon>
        <taxon>Pseudomonadota</taxon>
        <taxon>Alphaproteobacteria</taxon>
        <taxon>Sneathiellales</taxon>
        <taxon>Sneathiellaceae</taxon>
        <taxon>Sneathiella</taxon>
    </lineage>
</organism>
<evidence type="ECO:0000256" key="4">
    <source>
        <dbReference type="ARBA" id="ARBA00023139"/>
    </source>
</evidence>
<evidence type="ECO:0000256" key="3">
    <source>
        <dbReference type="ARBA" id="ARBA00023136"/>
    </source>
</evidence>
<accession>A0A6L8W7E4</accession>
<dbReference type="InterPro" id="IPR005534">
    <property type="entry name" value="Curli_assmbl/transp-comp_CsgG"/>
</dbReference>